<evidence type="ECO:0000313" key="1">
    <source>
        <dbReference type="EMBL" id="SNC61403.1"/>
    </source>
</evidence>
<evidence type="ECO:0000313" key="2">
    <source>
        <dbReference type="Proteomes" id="UP000198122"/>
    </source>
</evidence>
<dbReference type="Proteomes" id="UP000198122">
    <property type="component" value="Unassembled WGS sequence"/>
</dbReference>
<accession>A0A212T5S1</accession>
<dbReference type="EMBL" id="FYEZ01000001">
    <property type="protein sequence ID" value="SNC61403.1"/>
    <property type="molecule type" value="Genomic_DNA"/>
</dbReference>
<dbReference type="InterPro" id="IPR021408">
    <property type="entry name" value="DUF3046"/>
</dbReference>
<gene>
    <name evidence="1" type="ORF">SAMN05445756_0475</name>
</gene>
<dbReference type="Pfam" id="PF11248">
    <property type="entry name" value="DUF3046"/>
    <property type="match status" value="1"/>
</dbReference>
<proteinExistence type="predicted"/>
<protein>
    <recommendedName>
        <fullName evidence="3">DUF3046 domain-containing protein</fullName>
    </recommendedName>
</protein>
<sequence length="76" mass="8368">MRESQFEELLTGEFGSVMAGHLRGSHVLSGRGVAAGRTVDEALADGLPPRAVWDQLCEDFQVPPERYWGVDAPSRR</sequence>
<dbReference type="OrthoDB" id="3215033at2"/>
<dbReference type="RefSeq" id="WP_088818284.1">
    <property type="nucleotide sequence ID" value="NZ_FYEZ01000001.1"/>
</dbReference>
<reference evidence="1 2" key="1">
    <citation type="submission" date="2017-06" db="EMBL/GenBank/DDBJ databases">
        <authorList>
            <person name="Kim H.J."/>
            <person name="Triplett B.A."/>
        </authorList>
    </citation>
    <scope>NUCLEOTIDE SEQUENCE [LARGE SCALE GENOMIC DNA]</scope>
    <source>
        <strain evidence="1 2">DSM 22179</strain>
    </source>
</reference>
<evidence type="ECO:0008006" key="3">
    <source>
        <dbReference type="Google" id="ProtNLM"/>
    </source>
</evidence>
<dbReference type="AlphaFoldDB" id="A0A212T5S1"/>
<name>A0A212T5S1_9MICO</name>
<keyword evidence="2" id="KW-1185">Reference proteome</keyword>
<organism evidence="1 2">
    <name type="scientific">Kytococcus aerolatus</name>
    <dbReference type="NCBI Taxonomy" id="592308"/>
    <lineage>
        <taxon>Bacteria</taxon>
        <taxon>Bacillati</taxon>
        <taxon>Actinomycetota</taxon>
        <taxon>Actinomycetes</taxon>
        <taxon>Micrococcales</taxon>
        <taxon>Kytococcaceae</taxon>
        <taxon>Kytococcus</taxon>
    </lineage>
</organism>